<keyword evidence="3" id="KW-0732">Signal</keyword>
<dbReference type="KEGG" id="pdh:B9T62_13885"/>
<evidence type="ECO:0000256" key="1">
    <source>
        <dbReference type="ARBA" id="ARBA00022737"/>
    </source>
</evidence>
<dbReference type="Pfam" id="PF15902">
    <property type="entry name" value="Sortilin-Vps10"/>
    <property type="match status" value="1"/>
</dbReference>
<evidence type="ECO:0000313" key="6">
    <source>
        <dbReference type="Proteomes" id="UP000249890"/>
    </source>
</evidence>
<name>A0A2Z2KF67_9BACL</name>
<protein>
    <recommendedName>
        <fullName evidence="4">Sortilin N-terminal domain-containing protein</fullName>
    </recommendedName>
</protein>
<keyword evidence="1" id="KW-0677">Repeat</keyword>
<evidence type="ECO:0000313" key="5">
    <source>
        <dbReference type="EMBL" id="ASA21763.1"/>
    </source>
</evidence>
<reference evidence="5 6" key="1">
    <citation type="submission" date="2017-06" db="EMBL/GenBank/DDBJ databases">
        <title>Complete genome sequence of Paenibacillus donghaensis KCTC 13049T isolated from East Sea sediment, South Korea.</title>
        <authorList>
            <person name="Jung B.K."/>
            <person name="Hong S.-J."/>
            <person name="Shin J.-H."/>
        </authorList>
    </citation>
    <scope>NUCLEOTIDE SEQUENCE [LARGE SCALE GENOMIC DNA]</scope>
    <source>
        <strain evidence="5 6">KCTC 13049</strain>
    </source>
</reference>
<feature type="region of interest" description="Disordered" evidence="2">
    <location>
        <begin position="28"/>
        <end position="47"/>
    </location>
</feature>
<accession>A0A2Z2KF67</accession>
<dbReference type="InterPro" id="IPR031778">
    <property type="entry name" value="Sortilin_N"/>
</dbReference>
<dbReference type="AlphaFoldDB" id="A0A2Z2KF67"/>
<dbReference type="PANTHER" id="PTHR47199:SF2">
    <property type="entry name" value="PHOTOSYSTEM II STABILITY_ASSEMBLY FACTOR HCF136, CHLOROPLASTIC"/>
    <property type="match status" value="1"/>
</dbReference>
<evidence type="ECO:0000259" key="4">
    <source>
        <dbReference type="Pfam" id="PF15902"/>
    </source>
</evidence>
<evidence type="ECO:0000256" key="2">
    <source>
        <dbReference type="SAM" id="MobiDB-lite"/>
    </source>
</evidence>
<feature type="chain" id="PRO_5039208007" description="Sortilin N-terminal domain-containing protein" evidence="3">
    <location>
        <begin position="27"/>
        <end position="430"/>
    </location>
</feature>
<dbReference type="PANTHER" id="PTHR47199">
    <property type="entry name" value="PHOTOSYSTEM II STABILITY/ASSEMBLY FACTOR HCF136, CHLOROPLASTIC"/>
    <property type="match status" value="1"/>
</dbReference>
<organism evidence="5 6">
    <name type="scientific">Paenibacillus donghaensis</name>
    <dbReference type="NCBI Taxonomy" id="414771"/>
    <lineage>
        <taxon>Bacteria</taxon>
        <taxon>Bacillati</taxon>
        <taxon>Bacillota</taxon>
        <taxon>Bacilli</taxon>
        <taxon>Bacillales</taxon>
        <taxon>Paenibacillaceae</taxon>
        <taxon>Paenibacillus</taxon>
    </lineage>
</organism>
<gene>
    <name evidence="5" type="ORF">B9T62_13885</name>
</gene>
<feature type="signal peptide" evidence="3">
    <location>
        <begin position="1"/>
        <end position="26"/>
    </location>
</feature>
<dbReference type="EMBL" id="CP021780">
    <property type="protein sequence ID" value="ASA21763.1"/>
    <property type="molecule type" value="Genomic_DNA"/>
</dbReference>
<dbReference type="OrthoDB" id="501835at2"/>
<sequence>MPAKTSVLKIMFIGCMVILSAVMLSACSAPPQEPSPPPQLTEAPEEEGQTITLITPDAQNLDNLDSTKYQIQTRLTEFHLLSETEGLAWGVTKNELRLYVTGDNGRTWANISPAPTVQFLANPVYGKEIFFTDKYNGWIVRSAYGKTEAIVLRTQDGGETWKVSSLGDSNAISSIYFSSSTDGWIMTTWDATSNKESKALYATHDGGATWTAVMQNEIYNPNNPNQAIPMAGVITGMLFKDVSNGFVTLQTGALPKQYRTKDGGNTWRSGATFLVNNRLDACDRVITGEPVFFSGSSKNGWMEVGCQMDKDSRITYHGYFTANSGETWKFAPFGFKSRTGVNRHLPPTFLDLMQGWVLDGNLLYETLDQGRTWNELPVSTVLQTKLQEYPEVVKLQFFSAEVGWLLIEKREDRRSILLQTTNGGVSWRVI</sequence>
<dbReference type="SUPFAM" id="SSF110296">
    <property type="entry name" value="Oligoxyloglucan reducing end-specific cellobiohydrolase"/>
    <property type="match status" value="1"/>
</dbReference>
<dbReference type="PROSITE" id="PS51257">
    <property type="entry name" value="PROKAR_LIPOPROTEIN"/>
    <property type="match status" value="1"/>
</dbReference>
<feature type="domain" description="Sortilin N-terminal" evidence="4">
    <location>
        <begin position="97"/>
        <end position="216"/>
    </location>
</feature>
<dbReference type="RefSeq" id="WP_087915770.1">
    <property type="nucleotide sequence ID" value="NZ_CP021780.1"/>
</dbReference>
<dbReference type="Proteomes" id="UP000249890">
    <property type="component" value="Chromosome"/>
</dbReference>
<dbReference type="CDD" id="cd15482">
    <property type="entry name" value="Sialidase_non-viral"/>
    <property type="match status" value="1"/>
</dbReference>
<keyword evidence="6" id="KW-1185">Reference proteome</keyword>
<proteinExistence type="predicted"/>
<dbReference type="Gene3D" id="2.130.10.10">
    <property type="entry name" value="YVTN repeat-like/Quinoprotein amine dehydrogenase"/>
    <property type="match status" value="1"/>
</dbReference>
<evidence type="ECO:0000256" key="3">
    <source>
        <dbReference type="SAM" id="SignalP"/>
    </source>
</evidence>
<dbReference type="InterPro" id="IPR015943">
    <property type="entry name" value="WD40/YVTN_repeat-like_dom_sf"/>
</dbReference>